<dbReference type="AlphaFoldDB" id="A0A507QXQ5"/>
<keyword evidence="2" id="KW-1185">Reference proteome</keyword>
<proteinExistence type="predicted"/>
<name>A0A507QXQ5_MONPU</name>
<dbReference type="EMBL" id="VIFY01000060">
    <property type="protein sequence ID" value="TQB72646.1"/>
    <property type="molecule type" value="Genomic_DNA"/>
</dbReference>
<protein>
    <submittedName>
        <fullName evidence="1">Uncharacterized protein</fullName>
    </submittedName>
</protein>
<dbReference type="Proteomes" id="UP000319663">
    <property type="component" value="Unassembled WGS sequence"/>
</dbReference>
<evidence type="ECO:0000313" key="1">
    <source>
        <dbReference type="EMBL" id="TQB72646.1"/>
    </source>
</evidence>
<accession>A0A507QXQ5</accession>
<comment type="caution">
    <text evidence="1">The sequence shown here is derived from an EMBL/GenBank/DDBJ whole genome shotgun (WGS) entry which is preliminary data.</text>
</comment>
<gene>
    <name evidence="1" type="ORF">MPDQ_006689</name>
</gene>
<organism evidence="1 2">
    <name type="scientific">Monascus purpureus</name>
    <name type="common">Red mold</name>
    <name type="synonym">Monascus anka</name>
    <dbReference type="NCBI Taxonomy" id="5098"/>
    <lineage>
        <taxon>Eukaryota</taxon>
        <taxon>Fungi</taxon>
        <taxon>Dikarya</taxon>
        <taxon>Ascomycota</taxon>
        <taxon>Pezizomycotina</taxon>
        <taxon>Eurotiomycetes</taxon>
        <taxon>Eurotiomycetidae</taxon>
        <taxon>Eurotiales</taxon>
        <taxon>Aspergillaceae</taxon>
        <taxon>Monascus</taxon>
    </lineage>
</organism>
<dbReference type="STRING" id="5098.A0A507QXQ5"/>
<reference evidence="1 2" key="1">
    <citation type="submission" date="2019-06" db="EMBL/GenBank/DDBJ databases">
        <title>Wine fermentation using esterase from Monascus purpureus.</title>
        <authorList>
            <person name="Geng C."/>
            <person name="Zhang Y."/>
        </authorList>
    </citation>
    <scope>NUCLEOTIDE SEQUENCE [LARGE SCALE GENOMIC DNA]</scope>
    <source>
        <strain evidence="1">HQ1</strain>
    </source>
</reference>
<sequence length="105" mass="11752">MEGRGLDALLPQYIRPSPTAYSGARQGPRGQGHIQGAAYLEVVIKTDEESSHNFLEPVRRICDPHQVQDRLESDVHTVDAPDASGYQFLQTRGLILIDNPIWGKW</sequence>
<evidence type="ECO:0000313" key="2">
    <source>
        <dbReference type="Proteomes" id="UP000319663"/>
    </source>
</evidence>